<sequence>MSNGGQKRKSSSGKLPIDLPTSVRFNDPFHFLAGLSSGVTTAFLLQPADLLKTRVQQSRASTLRQTLRNILNGPSPIRQLWRGTTPSVIRTGAGSALYFGMLNQMRTYASRAAVTVSSTGGVVGEASSSSSLPKLSNMANLAAGALARTSAGLIMSPVTVLKVRYESSYYNYTSLLSAARDIAGKEGVKGFFAGFGATAVRDAPYAGLYVLFYEQSKARLSNLALLSTPKDTGTAGLVGGITGGTAAPVNFLSGLLAAILATGVTNPFDAIKTRLQLMPQRYGNMLQAGKLMLREEGVRSLFDGLGLRMGRKAISSALAWTVYEELIRRAEGRLDV</sequence>
<evidence type="ECO:0000313" key="1">
    <source>
        <dbReference type="EMBL" id="KAK8196549.1"/>
    </source>
</evidence>
<dbReference type="EMBL" id="JAMKPW020000041">
    <property type="protein sequence ID" value="KAK8196549.1"/>
    <property type="molecule type" value="Genomic_DNA"/>
</dbReference>
<keyword evidence="2" id="KW-1185">Reference proteome</keyword>
<name>A0ACC3S6K5_9PEZI</name>
<accession>A0ACC3S6K5</accession>
<gene>
    <name evidence="1" type="ORF">M8818_006714</name>
</gene>
<dbReference type="Proteomes" id="UP001320706">
    <property type="component" value="Unassembled WGS sequence"/>
</dbReference>
<proteinExistence type="predicted"/>
<comment type="caution">
    <text evidence="1">The sequence shown here is derived from an EMBL/GenBank/DDBJ whole genome shotgun (WGS) entry which is preliminary data.</text>
</comment>
<evidence type="ECO:0000313" key="2">
    <source>
        <dbReference type="Proteomes" id="UP001320706"/>
    </source>
</evidence>
<organism evidence="1 2">
    <name type="scientific">Zalaria obscura</name>
    <dbReference type="NCBI Taxonomy" id="2024903"/>
    <lineage>
        <taxon>Eukaryota</taxon>
        <taxon>Fungi</taxon>
        <taxon>Dikarya</taxon>
        <taxon>Ascomycota</taxon>
        <taxon>Pezizomycotina</taxon>
        <taxon>Dothideomycetes</taxon>
        <taxon>Dothideomycetidae</taxon>
        <taxon>Dothideales</taxon>
        <taxon>Zalariaceae</taxon>
        <taxon>Zalaria</taxon>
    </lineage>
</organism>
<protein>
    <submittedName>
        <fullName evidence="1">Uncharacterized protein</fullName>
    </submittedName>
</protein>
<reference evidence="1" key="1">
    <citation type="submission" date="2024-02" db="EMBL/GenBank/DDBJ databases">
        <title>Metagenome Assembled Genome of Zalaria obscura JY119.</title>
        <authorList>
            <person name="Vighnesh L."/>
            <person name="Jagadeeshwari U."/>
            <person name="Venkata Ramana C."/>
            <person name="Sasikala C."/>
        </authorList>
    </citation>
    <scope>NUCLEOTIDE SEQUENCE</scope>
    <source>
        <strain evidence="1">JY119</strain>
    </source>
</reference>